<evidence type="ECO:0000256" key="1">
    <source>
        <dbReference type="ARBA" id="ARBA00023157"/>
    </source>
</evidence>
<gene>
    <name evidence="6" type="ORF">CVLEPA_LOCUS20586</name>
</gene>
<keyword evidence="7" id="KW-1185">Reference proteome</keyword>
<name>A0ABP0G9V2_CLALP</name>
<reference evidence="6 7" key="1">
    <citation type="submission" date="2024-02" db="EMBL/GenBank/DDBJ databases">
        <authorList>
            <person name="Daric V."/>
            <person name="Darras S."/>
        </authorList>
    </citation>
    <scope>NUCLEOTIDE SEQUENCE [LARGE SCALE GENOMIC DNA]</scope>
</reference>
<dbReference type="InterPro" id="IPR035976">
    <property type="entry name" value="Sushi/SCR/CCP_sf"/>
</dbReference>
<dbReference type="PROSITE" id="PS50923">
    <property type="entry name" value="SUSHI"/>
    <property type="match status" value="1"/>
</dbReference>
<keyword evidence="4" id="KW-0812">Transmembrane</keyword>
<dbReference type="Proteomes" id="UP001642483">
    <property type="component" value="Unassembled WGS sequence"/>
</dbReference>
<organism evidence="6 7">
    <name type="scientific">Clavelina lepadiformis</name>
    <name type="common">Light-bulb sea squirt</name>
    <name type="synonym">Ascidia lepadiformis</name>
    <dbReference type="NCBI Taxonomy" id="159417"/>
    <lineage>
        <taxon>Eukaryota</taxon>
        <taxon>Metazoa</taxon>
        <taxon>Chordata</taxon>
        <taxon>Tunicata</taxon>
        <taxon>Ascidiacea</taxon>
        <taxon>Aplousobranchia</taxon>
        <taxon>Clavelinidae</taxon>
        <taxon>Clavelina</taxon>
    </lineage>
</organism>
<evidence type="ECO:0000256" key="3">
    <source>
        <dbReference type="SAM" id="MobiDB-lite"/>
    </source>
</evidence>
<keyword evidence="2" id="KW-0768">Sushi</keyword>
<comment type="caution">
    <text evidence="6">The sequence shown here is derived from an EMBL/GenBank/DDBJ whole genome shotgun (WGS) entry which is preliminary data.</text>
</comment>
<comment type="caution">
    <text evidence="2">Lacks conserved residue(s) required for the propagation of feature annotation.</text>
</comment>
<feature type="region of interest" description="Disordered" evidence="3">
    <location>
        <begin position="46"/>
        <end position="67"/>
    </location>
</feature>
<proteinExistence type="predicted"/>
<sequence>MSSRGKNQHGVFTLRASFQQDQCDETSPRHEQIELTLSPAYDRQQTASSLPDIHSKNNPLVPSQSKGDQLLLSDTDKVKSEEQLFATAQHPRNCCHGIIDKWKELSGLKKFLIIGWPLVLLGLVSLSAYLIPLLQRQDTSECPVLTLKNDLKMECSNGDKIGSICTFTCTEHKKILGEGNISCNESSLWSSAAPSCCLSWKSLMDSLNVLPYTNFHVKYGDANVKCYTKISFNNLELNYNCNCRDISTERSQTCHFRRSSSGSCEHALSFLVRDMNKIDPARYLSPCDPENMKKECDRSLT</sequence>
<dbReference type="EMBL" id="CAWYQH010000108">
    <property type="protein sequence ID" value="CAK8688586.1"/>
    <property type="molecule type" value="Genomic_DNA"/>
</dbReference>
<feature type="disulfide bond" evidence="2">
    <location>
        <begin position="169"/>
        <end position="196"/>
    </location>
</feature>
<evidence type="ECO:0000259" key="5">
    <source>
        <dbReference type="PROSITE" id="PS50923"/>
    </source>
</evidence>
<keyword evidence="4" id="KW-0472">Membrane</keyword>
<protein>
    <recommendedName>
        <fullName evidence="5">Sushi domain-containing protein</fullName>
    </recommendedName>
</protein>
<dbReference type="SUPFAM" id="SSF57535">
    <property type="entry name" value="Complement control module/SCR domain"/>
    <property type="match status" value="1"/>
</dbReference>
<evidence type="ECO:0000256" key="4">
    <source>
        <dbReference type="SAM" id="Phobius"/>
    </source>
</evidence>
<feature type="transmembrane region" description="Helical" evidence="4">
    <location>
        <begin position="111"/>
        <end position="131"/>
    </location>
</feature>
<evidence type="ECO:0000313" key="7">
    <source>
        <dbReference type="Proteomes" id="UP001642483"/>
    </source>
</evidence>
<accession>A0ABP0G9V2</accession>
<keyword evidence="1 2" id="KW-1015">Disulfide bond</keyword>
<dbReference type="Pfam" id="PF00084">
    <property type="entry name" value="Sushi"/>
    <property type="match status" value="1"/>
</dbReference>
<feature type="compositionally biased region" description="Polar residues" evidence="3">
    <location>
        <begin position="56"/>
        <end position="67"/>
    </location>
</feature>
<keyword evidence="4" id="KW-1133">Transmembrane helix</keyword>
<feature type="domain" description="Sushi" evidence="5">
    <location>
        <begin position="140"/>
        <end position="198"/>
    </location>
</feature>
<dbReference type="Gene3D" id="2.10.70.10">
    <property type="entry name" value="Complement Module, domain 1"/>
    <property type="match status" value="1"/>
</dbReference>
<dbReference type="CDD" id="cd00033">
    <property type="entry name" value="CCP"/>
    <property type="match status" value="1"/>
</dbReference>
<evidence type="ECO:0000313" key="6">
    <source>
        <dbReference type="EMBL" id="CAK8688586.1"/>
    </source>
</evidence>
<dbReference type="SMART" id="SM00032">
    <property type="entry name" value="CCP"/>
    <property type="match status" value="1"/>
</dbReference>
<evidence type="ECO:0000256" key="2">
    <source>
        <dbReference type="PROSITE-ProRule" id="PRU00302"/>
    </source>
</evidence>
<dbReference type="InterPro" id="IPR000436">
    <property type="entry name" value="Sushi_SCR_CCP_dom"/>
</dbReference>